<evidence type="ECO:0000256" key="2">
    <source>
        <dbReference type="ARBA" id="ARBA00006850"/>
    </source>
</evidence>
<evidence type="ECO:0000256" key="4">
    <source>
        <dbReference type="ARBA" id="ARBA00022728"/>
    </source>
</evidence>
<dbReference type="GO" id="GO:0000398">
    <property type="term" value="P:mRNA splicing, via spliceosome"/>
    <property type="evidence" value="ECO:0007669"/>
    <property type="project" value="UniProtKB-UniRule"/>
</dbReference>
<keyword evidence="7 9" id="KW-0539">Nucleus</keyword>
<dbReference type="Pfam" id="PF01423">
    <property type="entry name" value="LSM"/>
    <property type="match status" value="1"/>
</dbReference>
<evidence type="ECO:0000256" key="3">
    <source>
        <dbReference type="ARBA" id="ARBA00022664"/>
    </source>
</evidence>
<name>A0A1G4IZ31_9SACH</name>
<dbReference type="PANTHER" id="PTHR15588">
    <property type="entry name" value="LSM1"/>
    <property type="match status" value="1"/>
</dbReference>
<dbReference type="InterPro" id="IPR001163">
    <property type="entry name" value="Sm_dom_euk/arc"/>
</dbReference>
<evidence type="ECO:0000259" key="10">
    <source>
        <dbReference type="PROSITE" id="PS52002"/>
    </source>
</evidence>
<dbReference type="OrthoDB" id="422364at2759"/>
<feature type="domain" description="Sm" evidence="10">
    <location>
        <begin position="1"/>
        <end position="70"/>
    </location>
</feature>
<dbReference type="PANTHER" id="PTHR15588:SF9">
    <property type="entry name" value="U6 SNRNA-ASSOCIATED SM-LIKE PROTEIN LSM8"/>
    <property type="match status" value="1"/>
</dbReference>
<evidence type="ECO:0000256" key="5">
    <source>
        <dbReference type="ARBA" id="ARBA00022884"/>
    </source>
</evidence>
<evidence type="ECO:0000256" key="9">
    <source>
        <dbReference type="RuleBase" id="RU365048"/>
    </source>
</evidence>
<organism evidence="11 12">
    <name type="scientific">Lachancea meyersii CBS 8951</name>
    <dbReference type="NCBI Taxonomy" id="1266667"/>
    <lineage>
        <taxon>Eukaryota</taxon>
        <taxon>Fungi</taxon>
        <taxon>Dikarya</taxon>
        <taxon>Ascomycota</taxon>
        <taxon>Saccharomycotina</taxon>
        <taxon>Saccharomycetes</taxon>
        <taxon>Saccharomycetales</taxon>
        <taxon>Saccharomycetaceae</taxon>
        <taxon>Lachancea</taxon>
    </lineage>
</organism>
<comment type="function">
    <text evidence="9">Plays role in pre-mRNA splicing as component of the U4/U6-U5 tri-snRNP complex that is involved in spliceosome assembly, and as component of the precatalytic spliceosome (spliceosome B complex). The heptameric LSM2-8 complex binds specifically to the 3'-terminal U-tract of U6 snRNA.</text>
</comment>
<dbReference type="InterPro" id="IPR047575">
    <property type="entry name" value="Sm"/>
</dbReference>
<dbReference type="Proteomes" id="UP000191144">
    <property type="component" value="Chromosome C"/>
</dbReference>
<proteinExistence type="inferred from homology"/>
<comment type="subunit">
    <text evidence="9">LSm subunits form a heteromer with a doughnut shape.</text>
</comment>
<dbReference type="EMBL" id="LT598479">
    <property type="protein sequence ID" value="SCU82502.1"/>
    <property type="molecule type" value="Genomic_DNA"/>
</dbReference>
<dbReference type="SMART" id="SM00651">
    <property type="entry name" value="Sm"/>
    <property type="match status" value="1"/>
</dbReference>
<dbReference type="Gene3D" id="2.30.30.100">
    <property type="match status" value="1"/>
</dbReference>
<evidence type="ECO:0000256" key="8">
    <source>
        <dbReference type="ARBA" id="ARBA00023274"/>
    </source>
</evidence>
<dbReference type="GO" id="GO:0005688">
    <property type="term" value="C:U6 snRNP"/>
    <property type="evidence" value="ECO:0007669"/>
    <property type="project" value="UniProtKB-UniRule"/>
</dbReference>
<sequence length="119" mass="13141">MSPLLKDFLNKRIVVITTEGQCVCATLEGFDNSTNLLISQVKNRVSGEKIASSYVLRGNQVVCCGLLEDSANPELDLASLGVAPLKDTRNYVPNEHVVWQHVWAKKQQQTLHTSSDTNT</sequence>
<dbReference type="CDD" id="cd01727">
    <property type="entry name" value="LSm8"/>
    <property type="match status" value="1"/>
</dbReference>
<keyword evidence="8 9" id="KW-0687">Ribonucleoprotein</keyword>
<dbReference type="PROSITE" id="PS52002">
    <property type="entry name" value="SM"/>
    <property type="match status" value="1"/>
</dbReference>
<keyword evidence="3 9" id="KW-0507">mRNA processing</keyword>
<dbReference type="AlphaFoldDB" id="A0A1G4IZ31"/>
<evidence type="ECO:0000313" key="11">
    <source>
        <dbReference type="EMBL" id="SCU82502.1"/>
    </source>
</evidence>
<dbReference type="GO" id="GO:0046540">
    <property type="term" value="C:U4/U6 x U5 tri-snRNP complex"/>
    <property type="evidence" value="ECO:0007669"/>
    <property type="project" value="UniProtKB-UniRule"/>
</dbReference>
<dbReference type="SUPFAM" id="SSF50182">
    <property type="entry name" value="Sm-like ribonucleoproteins"/>
    <property type="match status" value="1"/>
</dbReference>
<protein>
    <recommendedName>
        <fullName evidence="9">LSM2-LSM8 complex subunit LSM8</fullName>
    </recommendedName>
</protein>
<evidence type="ECO:0000256" key="6">
    <source>
        <dbReference type="ARBA" id="ARBA00023187"/>
    </source>
</evidence>
<evidence type="ECO:0000313" key="12">
    <source>
        <dbReference type="Proteomes" id="UP000191144"/>
    </source>
</evidence>
<dbReference type="InterPro" id="IPR034103">
    <property type="entry name" value="Lsm8"/>
</dbReference>
<evidence type="ECO:0000256" key="1">
    <source>
        <dbReference type="ARBA" id="ARBA00004123"/>
    </source>
</evidence>
<comment type="similarity">
    <text evidence="2 9">Belongs to the snRNP Sm proteins family.</text>
</comment>
<reference evidence="12" key="1">
    <citation type="submission" date="2016-03" db="EMBL/GenBank/DDBJ databases">
        <authorList>
            <person name="Devillers Hugo."/>
        </authorList>
    </citation>
    <scope>NUCLEOTIDE SEQUENCE [LARGE SCALE GENOMIC DNA]</scope>
</reference>
<comment type="subcellular location">
    <subcellularLocation>
        <location evidence="1 9">Nucleus</location>
    </subcellularLocation>
</comment>
<dbReference type="InterPro" id="IPR010920">
    <property type="entry name" value="LSM_dom_sf"/>
</dbReference>
<dbReference type="GO" id="GO:0003729">
    <property type="term" value="F:mRNA binding"/>
    <property type="evidence" value="ECO:0007669"/>
    <property type="project" value="TreeGrafter"/>
</dbReference>
<gene>
    <name evidence="9" type="primary">LSM8</name>
    <name evidence="11" type="ORF">LAME_0C01464G</name>
</gene>
<accession>A0A1G4IZ31</accession>
<dbReference type="GO" id="GO:0071011">
    <property type="term" value="C:precatalytic spliceosome"/>
    <property type="evidence" value="ECO:0007669"/>
    <property type="project" value="TreeGrafter"/>
</dbReference>
<dbReference type="InterPro" id="IPR044642">
    <property type="entry name" value="PTHR15588"/>
</dbReference>
<keyword evidence="5 9" id="KW-0694">RNA-binding</keyword>
<keyword evidence="4 9" id="KW-0747">Spliceosome</keyword>
<evidence type="ECO:0000256" key="7">
    <source>
        <dbReference type="ARBA" id="ARBA00023242"/>
    </source>
</evidence>
<keyword evidence="6 9" id="KW-0508">mRNA splicing</keyword>
<keyword evidence="12" id="KW-1185">Reference proteome</keyword>